<protein>
    <submittedName>
        <fullName evidence="1">Uncharacterized protein</fullName>
    </submittedName>
</protein>
<organism evidence="1 2">
    <name type="scientific">Acrocarpospora phusangensis</name>
    <dbReference type="NCBI Taxonomy" id="1070424"/>
    <lineage>
        <taxon>Bacteria</taxon>
        <taxon>Bacillati</taxon>
        <taxon>Actinomycetota</taxon>
        <taxon>Actinomycetes</taxon>
        <taxon>Streptosporangiales</taxon>
        <taxon>Streptosporangiaceae</taxon>
        <taxon>Acrocarpospora</taxon>
    </lineage>
</organism>
<reference evidence="1" key="1">
    <citation type="submission" date="2021-01" db="EMBL/GenBank/DDBJ databases">
        <title>Whole genome shotgun sequence of Acrocarpospora phusangensis NBRC 108782.</title>
        <authorList>
            <person name="Komaki H."/>
            <person name="Tamura T."/>
        </authorList>
    </citation>
    <scope>NUCLEOTIDE SEQUENCE</scope>
    <source>
        <strain evidence="1">NBRC 108782</strain>
    </source>
</reference>
<proteinExistence type="predicted"/>
<accession>A0A919QFC7</accession>
<gene>
    <name evidence="1" type="ORF">Aph01nite_46650</name>
</gene>
<evidence type="ECO:0000313" key="2">
    <source>
        <dbReference type="Proteomes" id="UP000640052"/>
    </source>
</evidence>
<dbReference type="Proteomes" id="UP000640052">
    <property type="component" value="Unassembled WGS sequence"/>
</dbReference>
<sequence>MQQLRSDVPVHRVRVAVTNTTTTPVYFSELQVLSDSFEPMPPKRVDMALGRTVRTDFPVPYGPARCDPKTIPAPKPAVIVAKLRVGDEPLREVRYPVPAGDPLLARLVRTECAQFILKQAIEVSFGSEWTREGDSLRGVLSVVRKGGGGEPVTVDDVGATTHFDLKPASGKRKPIAVLTGASLEIPVLVTSSRCDPHAFAEAKQAYLFPLWGTPPGVGETYTMEVVPPKPVQERFWDYAVDLCGLPS</sequence>
<keyword evidence="2" id="KW-1185">Reference proteome</keyword>
<dbReference type="AlphaFoldDB" id="A0A919QFC7"/>
<dbReference type="EMBL" id="BOOA01000039">
    <property type="protein sequence ID" value="GIH26355.1"/>
    <property type="molecule type" value="Genomic_DNA"/>
</dbReference>
<evidence type="ECO:0000313" key="1">
    <source>
        <dbReference type="EMBL" id="GIH26355.1"/>
    </source>
</evidence>
<name>A0A919QFC7_9ACTN</name>
<comment type="caution">
    <text evidence="1">The sequence shown here is derived from an EMBL/GenBank/DDBJ whole genome shotgun (WGS) entry which is preliminary data.</text>
</comment>